<dbReference type="InterPro" id="IPR003599">
    <property type="entry name" value="Ig_sub"/>
</dbReference>
<feature type="domain" description="Ig-like" evidence="7">
    <location>
        <begin position="122"/>
        <end position="216"/>
    </location>
</feature>
<keyword evidence="2" id="KW-1015">Disulfide bond</keyword>
<evidence type="ECO:0000256" key="1">
    <source>
        <dbReference type="ARBA" id="ARBA00022729"/>
    </source>
</evidence>
<dbReference type="InterPro" id="IPR036179">
    <property type="entry name" value="Ig-like_dom_sf"/>
</dbReference>
<dbReference type="InterPro" id="IPR013098">
    <property type="entry name" value="Ig_I-set"/>
</dbReference>
<dbReference type="InterPro" id="IPR007110">
    <property type="entry name" value="Ig-like_dom"/>
</dbReference>
<evidence type="ECO:0000256" key="6">
    <source>
        <dbReference type="SAM" id="SignalP"/>
    </source>
</evidence>
<gene>
    <name evidence="8" type="primary">LOC102080862</name>
</gene>
<evidence type="ECO:0000256" key="2">
    <source>
        <dbReference type="ARBA" id="ARBA00023157"/>
    </source>
</evidence>
<evidence type="ECO:0000313" key="8">
    <source>
        <dbReference type="Ensembl" id="ENSONIP00000004951.2"/>
    </source>
</evidence>
<dbReference type="SMART" id="SM00408">
    <property type="entry name" value="IGc2"/>
    <property type="match status" value="5"/>
</dbReference>
<feature type="signal peptide" evidence="6">
    <location>
        <begin position="1"/>
        <end position="21"/>
    </location>
</feature>
<evidence type="ECO:0000259" key="7">
    <source>
        <dbReference type="PROSITE" id="PS50835"/>
    </source>
</evidence>
<proteinExistence type="predicted"/>
<dbReference type="InterPro" id="IPR013783">
    <property type="entry name" value="Ig-like_fold"/>
</dbReference>
<evidence type="ECO:0000256" key="4">
    <source>
        <dbReference type="ARBA" id="ARBA00023319"/>
    </source>
</evidence>
<keyword evidence="5" id="KW-1133">Transmembrane helix</keyword>
<dbReference type="PANTHER" id="PTHR44337">
    <property type="entry name" value="CARCINOEMBRYONIC ANTIGEN-RELATED CELL ADHESION MOLECULE 8"/>
    <property type="match status" value="1"/>
</dbReference>
<feature type="domain" description="Ig-like" evidence="7">
    <location>
        <begin position="303"/>
        <end position="402"/>
    </location>
</feature>
<dbReference type="PANTHER" id="PTHR44337:SF17">
    <property type="entry name" value="CARCINOEMBRYONIC ANTIGEN-RELATED CELL ADHESION MOLECULE 5 ISOFORM X1"/>
    <property type="match status" value="1"/>
</dbReference>
<dbReference type="SUPFAM" id="SSF48726">
    <property type="entry name" value="Immunoglobulin"/>
    <property type="match status" value="5"/>
</dbReference>
<dbReference type="Pfam" id="PF13895">
    <property type="entry name" value="Ig_2"/>
    <property type="match status" value="2"/>
</dbReference>
<dbReference type="Gene3D" id="2.60.40.10">
    <property type="entry name" value="Immunoglobulins"/>
    <property type="match status" value="5"/>
</dbReference>
<dbReference type="Proteomes" id="UP000005207">
    <property type="component" value="Linkage group LG22"/>
</dbReference>
<dbReference type="InterPro" id="IPR052598">
    <property type="entry name" value="IgSF_CEA-related"/>
</dbReference>
<dbReference type="AlphaFoldDB" id="I3J7W1"/>
<name>I3J7W1_ORENI</name>
<dbReference type="FunCoup" id="I3J7W1">
    <property type="interactions" value="277"/>
</dbReference>
<keyword evidence="4" id="KW-0393">Immunoglobulin domain</keyword>
<reference evidence="8" key="3">
    <citation type="submission" date="2025-09" db="UniProtKB">
        <authorList>
            <consortium name="Ensembl"/>
        </authorList>
    </citation>
    <scope>IDENTIFICATION</scope>
</reference>
<keyword evidence="5" id="KW-0812">Transmembrane</keyword>
<sequence>MDPLSLKSLLLLLPLLGCCVGQGILPQGPVAALVGGNVTLKPLISYPPTVITWTFNGPNGVATFIDGTVTVEDAYTGRASLNSTDGSLTLSALKLGDSGDYIVNVITTRARFGETKLQVVEPVSDVIIKSNVPDAIEYNSTVILTCSAKGTSLSFKWINGSAPIVFDSTRITEIKTNSSSVLTIKNVLRTDLVGPIYCTASNSLTTKTTTTPFNLTVYYGPDDVTITPAKPPKFVQAGSTFNLTCSASSLPPASFTWYCNGTMIGTSSSVLTLDMIKAQGYMKAADYTCRAENPKSKRNVASPAVSFAIMEGISSVKIIGPTGVLIADNSTANLSCQATGGTVGDIDWLKDGKPLGPSSPRVVFAADESSILISPLQKDDNGRFTCRVSNDVSSKEADYNMQVVYGPEQPTITAKKLVEVNQRVELTCSAPSVPPANYTWKLNGTATTTTAAVFIITSAAYKDTGTYTCEARNIITGKTTTTSHNLSVRGEGTLDGLSDGAIAGIVIAVIIAVAVVVVGVWYYCRQKVPPTVPIIVFPMIHLCSPEEHPDGSSWFPAKYRPSVPLSAVCLSGNAI</sequence>
<dbReference type="InParanoid" id="I3J7W1"/>
<reference evidence="8" key="2">
    <citation type="submission" date="2025-08" db="UniProtKB">
        <authorList>
            <consortium name="Ensembl"/>
        </authorList>
    </citation>
    <scope>IDENTIFICATION</scope>
</reference>
<keyword evidence="3" id="KW-0325">Glycoprotein</keyword>
<organism evidence="8 9">
    <name type="scientific">Oreochromis niloticus</name>
    <name type="common">Nile tilapia</name>
    <name type="synonym">Tilapia nilotica</name>
    <dbReference type="NCBI Taxonomy" id="8128"/>
    <lineage>
        <taxon>Eukaryota</taxon>
        <taxon>Metazoa</taxon>
        <taxon>Chordata</taxon>
        <taxon>Craniata</taxon>
        <taxon>Vertebrata</taxon>
        <taxon>Euteleostomi</taxon>
        <taxon>Actinopterygii</taxon>
        <taxon>Neopterygii</taxon>
        <taxon>Teleostei</taxon>
        <taxon>Neoteleostei</taxon>
        <taxon>Acanthomorphata</taxon>
        <taxon>Ovalentaria</taxon>
        <taxon>Cichlomorphae</taxon>
        <taxon>Cichliformes</taxon>
        <taxon>Cichlidae</taxon>
        <taxon>African cichlids</taxon>
        <taxon>Pseudocrenilabrinae</taxon>
        <taxon>Oreochromini</taxon>
        <taxon>Oreochromis</taxon>
    </lineage>
</organism>
<accession>I3J7W1</accession>
<keyword evidence="1 6" id="KW-0732">Signal</keyword>
<feature type="domain" description="Ig-like" evidence="7">
    <location>
        <begin position="410"/>
        <end position="487"/>
    </location>
</feature>
<keyword evidence="9" id="KW-1185">Reference proteome</keyword>
<dbReference type="Pfam" id="PF07679">
    <property type="entry name" value="I-set"/>
    <property type="match status" value="1"/>
</dbReference>
<dbReference type="eggNOG" id="ENOG502RXPD">
    <property type="taxonomic scope" value="Eukaryota"/>
</dbReference>
<dbReference type="PROSITE" id="PS50835">
    <property type="entry name" value="IG_LIKE"/>
    <property type="match status" value="4"/>
</dbReference>
<evidence type="ECO:0000256" key="3">
    <source>
        <dbReference type="ARBA" id="ARBA00023180"/>
    </source>
</evidence>
<dbReference type="InterPro" id="IPR003598">
    <property type="entry name" value="Ig_sub2"/>
</dbReference>
<feature type="chain" id="PRO_5025547704" evidence="6">
    <location>
        <begin position="22"/>
        <end position="575"/>
    </location>
</feature>
<dbReference type="CDD" id="cd00096">
    <property type="entry name" value="Ig"/>
    <property type="match status" value="3"/>
</dbReference>
<reference evidence="9" key="1">
    <citation type="submission" date="2012-01" db="EMBL/GenBank/DDBJ databases">
        <title>The Genome Sequence of Oreochromis niloticus (Nile Tilapia).</title>
        <authorList>
            <consortium name="Broad Institute Genome Assembly Team"/>
            <consortium name="Broad Institute Sequencing Platform"/>
            <person name="Di Palma F."/>
            <person name="Johnson J."/>
            <person name="Lander E.S."/>
            <person name="Lindblad-Toh K."/>
        </authorList>
    </citation>
    <scope>NUCLEOTIDE SEQUENCE [LARGE SCALE GENOMIC DNA]</scope>
</reference>
<feature type="domain" description="Ig-like" evidence="7">
    <location>
        <begin position="221"/>
        <end position="301"/>
    </location>
</feature>
<dbReference type="OMA" id="LTCQTAH"/>
<keyword evidence="5" id="KW-0472">Membrane</keyword>
<dbReference type="GeneTree" id="ENSGT01100000263479"/>
<protein>
    <submittedName>
        <fullName evidence="8">Carcinoembryonic antigen-related cell adhesion molecule 5</fullName>
    </submittedName>
</protein>
<dbReference type="Ensembl" id="ENSONIT00000004954.2">
    <property type="protein sequence ID" value="ENSONIP00000004951.2"/>
    <property type="gene ID" value="ENSONIG00000003928.2"/>
</dbReference>
<dbReference type="SMART" id="SM00409">
    <property type="entry name" value="IG"/>
    <property type="match status" value="5"/>
</dbReference>
<feature type="transmembrane region" description="Helical" evidence="5">
    <location>
        <begin position="501"/>
        <end position="524"/>
    </location>
</feature>
<evidence type="ECO:0000256" key="5">
    <source>
        <dbReference type="SAM" id="Phobius"/>
    </source>
</evidence>
<evidence type="ECO:0000313" key="9">
    <source>
        <dbReference type="Proteomes" id="UP000005207"/>
    </source>
</evidence>
<dbReference type="HOGENOM" id="CLU_074270_0_0_1"/>